<dbReference type="InterPro" id="IPR050515">
    <property type="entry name" value="Beta-lactam/transpept"/>
</dbReference>
<dbReference type="HOGENOM" id="CLU_009289_5_2_9"/>
<name>C0CMM6_BLAHS</name>
<evidence type="ECO:0008006" key="9">
    <source>
        <dbReference type="Google" id="ProtNLM"/>
    </source>
</evidence>
<accession>C0CMM6</accession>
<keyword evidence="3" id="KW-0472">Membrane</keyword>
<dbReference type="InterPro" id="IPR012338">
    <property type="entry name" value="Beta-lactam/transpept-like"/>
</dbReference>
<reference evidence="7 8" key="1">
    <citation type="submission" date="2009-01" db="EMBL/GenBank/DDBJ databases">
        <authorList>
            <person name="Fulton L."/>
            <person name="Clifton S."/>
            <person name="Fulton B."/>
            <person name="Xu J."/>
            <person name="Minx P."/>
            <person name="Pepin K.H."/>
            <person name="Johnson M."/>
            <person name="Bhonagiri V."/>
            <person name="Nash W.E."/>
            <person name="Mardis E.R."/>
            <person name="Wilson R.K."/>
        </authorList>
    </citation>
    <scope>NUCLEOTIDE SEQUENCE [LARGE SCALE GENOMIC DNA]</scope>
    <source>
        <strain evidence="8">DSM 10507 / JCM 14656 / S5a33</strain>
    </source>
</reference>
<dbReference type="SUPFAM" id="SSF56519">
    <property type="entry name" value="Penicillin binding protein dimerisation domain"/>
    <property type="match status" value="1"/>
</dbReference>
<dbReference type="SUPFAM" id="SSF54427">
    <property type="entry name" value="NTF2-like"/>
    <property type="match status" value="1"/>
</dbReference>
<evidence type="ECO:0000259" key="5">
    <source>
        <dbReference type="Pfam" id="PF03717"/>
    </source>
</evidence>
<comment type="caution">
    <text evidence="7">The sequence shown here is derived from an EMBL/GenBank/DDBJ whole genome shotgun (WGS) entry which is preliminary data.</text>
</comment>
<dbReference type="RefSeq" id="WP_005949188.1">
    <property type="nucleotide sequence ID" value="NZ_CP136423.1"/>
</dbReference>
<organism evidence="7 8">
    <name type="scientific">Blautia hydrogenotrophica (strain DSM 10507 / JCM 14656 / S5a33)</name>
    <name type="common">Ruminococcus hydrogenotrophicus</name>
    <dbReference type="NCBI Taxonomy" id="476272"/>
    <lineage>
        <taxon>Bacteria</taxon>
        <taxon>Bacillati</taxon>
        <taxon>Bacillota</taxon>
        <taxon>Clostridia</taxon>
        <taxon>Lachnospirales</taxon>
        <taxon>Lachnospiraceae</taxon>
        <taxon>Blautia</taxon>
    </lineage>
</organism>
<dbReference type="InterPro" id="IPR005311">
    <property type="entry name" value="PBP_dimer"/>
</dbReference>
<evidence type="ECO:0000256" key="1">
    <source>
        <dbReference type="ARBA" id="ARBA00004370"/>
    </source>
</evidence>
<dbReference type="AlphaFoldDB" id="C0CMM6"/>
<evidence type="ECO:0000313" key="7">
    <source>
        <dbReference type="EMBL" id="EEG48991.1"/>
    </source>
</evidence>
<dbReference type="Gene3D" id="3.90.1310.10">
    <property type="entry name" value="Penicillin-binding protein 2a (Domain 2)"/>
    <property type="match status" value="1"/>
</dbReference>
<feature type="domain" description="Penicillin-binding protein dimerisation" evidence="5">
    <location>
        <begin position="161"/>
        <end position="340"/>
    </location>
</feature>
<dbReference type="Gene3D" id="3.40.710.10">
    <property type="entry name" value="DD-peptidase/beta-lactamase superfamily"/>
    <property type="match status" value="1"/>
</dbReference>
<dbReference type="eggNOG" id="COG0768">
    <property type="taxonomic scope" value="Bacteria"/>
</dbReference>
<evidence type="ECO:0000313" key="8">
    <source>
        <dbReference type="Proteomes" id="UP000003100"/>
    </source>
</evidence>
<dbReference type="EMBL" id="ACBZ01000111">
    <property type="protein sequence ID" value="EEG48991.1"/>
    <property type="molecule type" value="Genomic_DNA"/>
</dbReference>
<evidence type="ECO:0000256" key="2">
    <source>
        <dbReference type="ARBA" id="ARBA00007171"/>
    </source>
</evidence>
<dbReference type="PATRIC" id="fig|476272.21.peg.1541"/>
<dbReference type="Pfam" id="PF05223">
    <property type="entry name" value="MecA_N"/>
    <property type="match status" value="1"/>
</dbReference>
<dbReference type="Pfam" id="PF03717">
    <property type="entry name" value="PBP_dimer"/>
    <property type="match status" value="1"/>
</dbReference>
<dbReference type="Pfam" id="PF00905">
    <property type="entry name" value="Transpeptidase"/>
    <property type="match status" value="1"/>
</dbReference>
<dbReference type="GO" id="GO:0008658">
    <property type="term" value="F:penicillin binding"/>
    <property type="evidence" value="ECO:0007669"/>
    <property type="project" value="InterPro"/>
</dbReference>
<dbReference type="InterPro" id="IPR032710">
    <property type="entry name" value="NTF2-like_dom_sf"/>
</dbReference>
<evidence type="ECO:0000259" key="4">
    <source>
        <dbReference type="Pfam" id="PF00905"/>
    </source>
</evidence>
<comment type="similarity">
    <text evidence="2">Belongs to the transpeptidase family.</text>
</comment>
<comment type="subcellular location">
    <subcellularLocation>
        <location evidence="1">Membrane</location>
    </subcellularLocation>
</comment>
<dbReference type="Gene3D" id="3.10.450.100">
    <property type="entry name" value="NTF2-like, domain 1"/>
    <property type="match status" value="1"/>
</dbReference>
<dbReference type="InterPro" id="IPR001460">
    <property type="entry name" value="PCN-bd_Tpept"/>
</dbReference>
<dbReference type="InterPro" id="IPR007887">
    <property type="entry name" value="MecA_N"/>
</dbReference>
<gene>
    <name evidence="7" type="ORF">RUMHYD_02111</name>
</gene>
<dbReference type="PANTHER" id="PTHR30627:SF25">
    <property type="entry name" value="PENICILLIN-BINDING PROTEIN 3"/>
    <property type="match status" value="1"/>
</dbReference>
<dbReference type="GO" id="GO:0046677">
    <property type="term" value="P:response to antibiotic"/>
    <property type="evidence" value="ECO:0007669"/>
    <property type="project" value="InterPro"/>
</dbReference>
<dbReference type="InterPro" id="IPR036138">
    <property type="entry name" value="PBP_dimer_sf"/>
</dbReference>
<dbReference type="GO" id="GO:0005886">
    <property type="term" value="C:plasma membrane"/>
    <property type="evidence" value="ECO:0007669"/>
    <property type="project" value="TreeGrafter"/>
</dbReference>
<feature type="domain" description="NTF2-like N-terminal transpeptidase" evidence="6">
    <location>
        <begin position="39"/>
        <end position="150"/>
    </location>
</feature>
<evidence type="ECO:0000259" key="6">
    <source>
        <dbReference type="Pfam" id="PF05223"/>
    </source>
</evidence>
<dbReference type="SUPFAM" id="SSF56601">
    <property type="entry name" value="beta-lactamase/transpeptidase-like"/>
    <property type="match status" value="1"/>
</dbReference>
<sequence length="709" mass="78825">MTLQNNTKKKSRKKMGLALGVAAAVGLGAGCWFLFLRQTPQDFVQAYMDCIEARDYEKMYEMLDADSQERIDQESFLTRNQNIYEGIEVEDLKLEFKKKDGDKKWIKYTATMNTVAGELTFDNQMYVHREGLGLKLQWEDTSIFPELHSTDKVQVSSSEFQRGGIYDREGKTLAGQGIVSSVGLVPGKMSVDPTQREEDIQKMADLLEISAESIENSLDASWVKDDSFVPVKKIEKNHTVENTLLGENFDSELVKQLVEIPGVMVTDAEDRVYPLGEVASHLTGYVQSVTAEDLEERKGKGYDANSVLGKSGLESLYEDELRGTDGCKISIVDQDGQERTVLAKKETENGLDITTTIDSELQEMLYRQFENDKSCSVAMNPFTGEILALVSTPSYDSNDFVLGMSQSVWDSLNEDEDQPMYNRFRQTWAPGSTFKPMTAAIGLSTGRLAADENLGYSGTSWQKDSSWGSYHVTTLHDYGEDVTLRNALVYSDNIYFAKAALKIGADTLEEQLKKIGFGQELPFPISVTSSQYSNEEHISTEVQLADSGYGQGQMLVNPIHLASIYTAFLNEGDMLKPKLLQEENPQGEVWISDAFTEEAVQTVAEDLKDVVNSPEGTGYGLHLEGVELAGKTGTAEIKDTVEDTSGTELGWMAVYTTDPDTEKPLLLLTMVQDVKERGGSGYVVDNLRPVLESYLLGQEYTKPSQDEPE</sequence>
<keyword evidence="8" id="KW-1185">Reference proteome</keyword>
<dbReference type="GO" id="GO:0071555">
    <property type="term" value="P:cell wall organization"/>
    <property type="evidence" value="ECO:0007669"/>
    <property type="project" value="TreeGrafter"/>
</dbReference>
<dbReference type="Gene3D" id="3.30.1390.30">
    <property type="entry name" value="Penicillin-binding protein 2a, domain 3"/>
    <property type="match status" value="1"/>
</dbReference>
<evidence type="ECO:0000256" key="3">
    <source>
        <dbReference type="ARBA" id="ARBA00023136"/>
    </source>
</evidence>
<proteinExistence type="inferred from homology"/>
<dbReference type="GeneID" id="86820909"/>
<dbReference type="Proteomes" id="UP000003100">
    <property type="component" value="Unassembled WGS sequence"/>
</dbReference>
<feature type="domain" description="Penicillin-binding protein transpeptidase" evidence="4">
    <location>
        <begin position="375"/>
        <end position="681"/>
    </location>
</feature>
<dbReference type="PANTHER" id="PTHR30627">
    <property type="entry name" value="PEPTIDOGLYCAN D,D-TRANSPEPTIDASE"/>
    <property type="match status" value="1"/>
</dbReference>
<reference evidence="7 8" key="2">
    <citation type="submission" date="2009-02" db="EMBL/GenBank/DDBJ databases">
        <title>Draft genome sequence of Blautia hydrogenotrophica DSM 10507 (Ruminococcus hydrogenotrophicus DSM 10507).</title>
        <authorList>
            <person name="Sudarsanam P."/>
            <person name="Ley R."/>
            <person name="Guruge J."/>
            <person name="Turnbaugh P.J."/>
            <person name="Mahowald M."/>
            <person name="Liep D."/>
            <person name="Gordon J."/>
        </authorList>
    </citation>
    <scope>NUCLEOTIDE SEQUENCE [LARGE SCALE GENOMIC DNA]</scope>
    <source>
        <strain evidence="8">DSM 10507 / JCM 14656 / S5a33</strain>
    </source>
</reference>
<protein>
    <recommendedName>
        <fullName evidence="9">Penicillin-binding protein 2</fullName>
    </recommendedName>
</protein>
<dbReference type="GO" id="GO:0071972">
    <property type="term" value="F:peptidoglycan L,D-transpeptidase activity"/>
    <property type="evidence" value="ECO:0007669"/>
    <property type="project" value="TreeGrafter"/>
</dbReference>